<evidence type="ECO:0000259" key="3">
    <source>
        <dbReference type="PROSITE" id="PS51201"/>
    </source>
</evidence>
<dbReference type="Pfam" id="PF07885">
    <property type="entry name" value="Ion_trans_2"/>
    <property type="match status" value="1"/>
</dbReference>
<dbReference type="GO" id="GO:0034220">
    <property type="term" value="P:monoatomic ion transmembrane transport"/>
    <property type="evidence" value="ECO:0007669"/>
    <property type="project" value="UniProtKB-KW"/>
</dbReference>
<evidence type="ECO:0000313" key="4">
    <source>
        <dbReference type="EMBL" id="GEA62611.1"/>
    </source>
</evidence>
<gene>
    <name evidence="4" type="ORF">VCO01S_38040</name>
</gene>
<dbReference type="GO" id="GO:0005886">
    <property type="term" value="C:plasma membrane"/>
    <property type="evidence" value="ECO:0007669"/>
    <property type="project" value="UniProtKB-SubCell"/>
</dbReference>
<keyword evidence="4" id="KW-0813">Transport</keyword>
<dbReference type="EMBL" id="BJLH01000023">
    <property type="protein sequence ID" value="GEA62611.1"/>
    <property type="molecule type" value="Genomic_DNA"/>
</dbReference>
<organism evidence="4 5">
    <name type="scientific">Vibrio comitans NBRC 102076</name>
    <dbReference type="NCBI Taxonomy" id="1219078"/>
    <lineage>
        <taxon>Bacteria</taxon>
        <taxon>Pseudomonadati</taxon>
        <taxon>Pseudomonadota</taxon>
        <taxon>Gammaproteobacteria</taxon>
        <taxon>Vibrionales</taxon>
        <taxon>Vibrionaceae</taxon>
        <taxon>Vibrio</taxon>
    </lineage>
</organism>
<comment type="subcellular location">
    <subcellularLocation>
        <location evidence="1">Cell membrane</location>
        <topology evidence="1">Multi-pass membrane protein</topology>
    </subcellularLocation>
</comment>
<keyword evidence="4" id="KW-0407">Ion channel</keyword>
<feature type="transmembrane region" description="Helical" evidence="2">
    <location>
        <begin position="54"/>
        <end position="71"/>
    </location>
</feature>
<comment type="caution">
    <text evidence="4">The sequence shown here is derived from an EMBL/GenBank/DDBJ whole genome shotgun (WGS) entry which is preliminary data.</text>
</comment>
<accession>A0A4Y3ISR7</accession>
<evidence type="ECO:0000256" key="2">
    <source>
        <dbReference type="SAM" id="Phobius"/>
    </source>
</evidence>
<keyword evidence="2" id="KW-1133">Transmembrane helix</keyword>
<dbReference type="Pfam" id="PF02254">
    <property type="entry name" value="TrkA_N"/>
    <property type="match status" value="1"/>
</dbReference>
<feature type="transmembrane region" description="Helical" evidence="2">
    <location>
        <begin position="83"/>
        <end position="112"/>
    </location>
</feature>
<sequence length="346" mass="39201">MTVKERLLIWWDKYLSRYALVLAKTNALFLVFAYSTLVYLGYRILGEHALTDQLVDFIYFLAVTGSTVGYGDMSPSTPNGRLFTAFFVIPLSLGLFGVIIGKVISAFSTFWFRQFKGKHNVNFTNHIVIIGYNRDRTPHLVQMLKREERQRKIVLVSVQEEQNPLGDDVEFINAHSFTEEEDLKRASIDKASCLVVDTDTDEMTLTISLFVARLNPNAHLVAHFVDDVKCQILSAHYPNAECISNLSTELLAKSVIDFGSSFVHSELVSAHKGQTQYSIVVPQGVPDFELEKVFLDFKQNFEATIIGSRNMAGEVNINQKFSTVIKSGEILFYIADERVEFSNWPE</sequence>
<dbReference type="PANTHER" id="PTHR43833">
    <property type="entry name" value="POTASSIUM CHANNEL PROTEIN 2-RELATED-RELATED"/>
    <property type="match status" value="1"/>
</dbReference>
<keyword evidence="2" id="KW-0812">Transmembrane</keyword>
<dbReference type="SUPFAM" id="SSF51735">
    <property type="entry name" value="NAD(P)-binding Rossmann-fold domains"/>
    <property type="match status" value="1"/>
</dbReference>
<dbReference type="GO" id="GO:0006813">
    <property type="term" value="P:potassium ion transport"/>
    <property type="evidence" value="ECO:0007669"/>
    <property type="project" value="InterPro"/>
</dbReference>
<dbReference type="Proteomes" id="UP000318242">
    <property type="component" value="Unassembled WGS sequence"/>
</dbReference>
<keyword evidence="2" id="KW-0472">Membrane</keyword>
<protein>
    <submittedName>
        <fullName evidence="4">Potassium channel protein</fullName>
    </submittedName>
</protein>
<dbReference type="RefSeq" id="WP_141273519.1">
    <property type="nucleotide sequence ID" value="NZ_BJLH01000023.1"/>
</dbReference>
<feature type="domain" description="RCK N-terminal" evidence="3">
    <location>
        <begin position="124"/>
        <end position="256"/>
    </location>
</feature>
<dbReference type="InterPro" id="IPR050721">
    <property type="entry name" value="Trk_Ktr_HKT_K-transport"/>
</dbReference>
<feature type="transmembrane region" description="Helical" evidence="2">
    <location>
        <begin position="20"/>
        <end position="42"/>
    </location>
</feature>
<proteinExistence type="predicted"/>
<keyword evidence="5" id="KW-1185">Reference proteome</keyword>
<reference evidence="4 5" key="1">
    <citation type="submission" date="2019-06" db="EMBL/GenBank/DDBJ databases">
        <title>Whole genome shotgun sequence of Vibrio comitans NBRC 102076.</title>
        <authorList>
            <person name="Hosoyama A."/>
            <person name="Uohara A."/>
            <person name="Ohji S."/>
            <person name="Ichikawa N."/>
        </authorList>
    </citation>
    <scope>NUCLEOTIDE SEQUENCE [LARGE SCALE GENOMIC DNA]</scope>
    <source>
        <strain evidence="4 5">NBRC 102076</strain>
    </source>
</reference>
<dbReference type="Gene3D" id="3.40.50.720">
    <property type="entry name" value="NAD(P)-binding Rossmann-like Domain"/>
    <property type="match status" value="1"/>
</dbReference>
<name>A0A4Y3ISR7_9VIBR</name>
<dbReference type="InterPro" id="IPR003148">
    <property type="entry name" value="RCK_N"/>
</dbReference>
<dbReference type="Gene3D" id="1.10.287.70">
    <property type="match status" value="1"/>
</dbReference>
<dbReference type="PROSITE" id="PS51201">
    <property type="entry name" value="RCK_N"/>
    <property type="match status" value="1"/>
</dbReference>
<dbReference type="AlphaFoldDB" id="A0A4Y3ISR7"/>
<evidence type="ECO:0000256" key="1">
    <source>
        <dbReference type="ARBA" id="ARBA00004651"/>
    </source>
</evidence>
<dbReference type="InterPro" id="IPR036291">
    <property type="entry name" value="NAD(P)-bd_dom_sf"/>
</dbReference>
<dbReference type="OrthoDB" id="9813518at2"/>
<dbReference type="SUPFAM" id="SSF81324">
    <property type="entry name" value="Voltage-gated potassium channels"/>
    <property type="match status" value="1"/>
</dbReference>
<keyword evidence="4" id="KW-0406">Ion transport</keyword>
<dbReference type="PANTHER" id="PTHR43833:SF9">
    <property type="entry name" value="POTASSIUM CHANNEL PROTEIN YUGO-RELATED"/>
    <property type="match status" value="1"/>
</dbReference>
<evidence type="ECO:0000313" key="5">
    <source>
        <dbReference type="Proteomes" id="UP000318242"/>
    </source>
</evidence>
<dbReference type="InterPro" id="IPR013099">
    <property type="entry name" value="K_chnl_dom"/>
</dbReference>